<dbReference type="OrthoDB" id="9794694at2"/>
<protein>
    <submittedName>
        <fullName evidence="6">Transcriptional regulator</fullName>
    </submittedName>
</protein>
<evidence type="ECO:0000256" key="4">
    <source>
        <dbReference type="ARBA" id="ARBA00023163"/>
    </source>
</evidence>
<dbReference type="PRINTS" id="PR00039">
    <property type="entry name" value="HTHLYSR"/>
</dbReference>
<dbReference type="FunFam" id="1.10.10.10:FF:000038">
    <property type="entry name" value="Glycine cleavage system transcriptional activator"/>
    <property type="match status" value="1"/>
</dbReference>
<evidence type="ECO:0000313" key="6">
    <source>
        <dbReference type="EMBL" id="OYQ18707.1"/>
    </source>
</evidence>
<dbReference type="Gene3D" id="3.40.190.10">
    <property type="entry name" value="Periplasmic binding protein-like II"/>
    <property type="match status" value="2"/>
</dbReference>
<comment type="similarity">
    <text evidence="1">Belongs to the LysR transcriptional regulatory family.</text>
</comment>
<evidence type="ECO:0000256" key="1">
    <source>
        <dbReference type="ARBA" id="ARBA00009437"/>
    </source>
</evidence>
<evidence type="ECO:0000256" key="3">
    <source>
        <dbReference type="ARBA" id="ARBA00023125"/>
    </source>
</evidence>
<dbReference type="InterPro" id="IPR058163">
    <property type="entry name" value="LysR-type_TF_proteobact-type"/>
</dbReference>
<dbReference type="Proteomes" id="UP000216361">
    <property type="component" value="Unassembled WGS sequence"/>
</dbReference>
<feature type="domain" description="HTH lysR-type" evidence="5">
    <location>
        <begin position="5"/>
        <end position="62"/>
    </location>
</feature>
<accession>A0A255XP04</accession>
<dbReference type="GO" id="GO:0006351">
    <property type="term" value="P:DNA-templated transcription"/>
    <property type="evidence" value="ECO:0007669"/>
    <property type="project" value="TreeGrafter"/>
</dbReference>
<dbReference type="GO" id="GO:0003700">
    <property type="term" value="F:DNA-binding transcription factor activity"/>
    <property type="evidence" value="ECO:0007669"/>
    <property type="project" value="InterPro"/>
</dbReference>
<keyword evidence="2" id="KW-0805">Transcription regulation</keyword>
<sequence length="292" mass="31624">MRRLPPMGALRAFEAGARHLNFTLAAQELHVTQAAISHQVRQLETALGAPLFERRGHALTLTAAGRRYRDRIADALDLIGAATAEVRAPEAGPLHLTVLPSLAACWLLPRLPRFYAAVPGVDVRVTSAVALWDFTDDRFDLALRSGLGGWPGAEAVRLGGESLVPACTPAVAATLQTPADLTRVRLVSDTPKQNWRRWFAVAGQTIPSLSPTVYDDAALVIQDAVQGGCVALVRRSLAADALADGRLVTPFIPDLPSDYSYWLVWKARAREHPSAPLFRDWLLAEARSSFGS</sequence>
<reference evidence="6 7" key="1">
    <citation type="submission" date="2017-07" db="EMBL/GenBank/DDBJ databases">
        <title>Elstera cyanobacteriorum sp. nov., a novel bacterium isolated from cyanobacterial aggregates in a eutrophic lake.</title>
        <authorList>
            <person name="Cai H."/>
        </authorList>
    </citation>
    <scope>NUCLEOTIDE SEQUENCE [LARGE SCALE GENOMIC DNA]</scope>
    <source>
        <strain evidence="6 7">TH019</strain>
    </source>
</reference>
<dbReference type="NCBIfam" id="NF008352">
    <property type="entry name" value="PRK11139.1"/>
    <property type="match status" value="1"/>
</dbReference>
<dbReference type="EMBL" id="NOXS01000032">
    <property type="protein sequence ID" value="OYQ18707.1"/>
    <property type="molecule type" value="Genomic_DNA"/>
</dbReference>
<proteinExistence type="inferred from homology"/>
<organism evidence="6 7">
    <name type="scientific">Elstera cyanobacteriorum</name>
    <dbReference type="NCBI Taxonomy" id="2022747"/>
    <lineage>
        <taxon>Bacteria</taxon>
        <taxon>Pseudomonadati</taxon>
        <taxon>Pseudomonadota</taxon>
        <taxon>Alphaproteobacteria</taxon>
        <taxon>Rhodospirillales</taxon>
        <taxon>Rhodospirillaceae</taxon>
        <taxon>Elstera</taxon>
    </lineage>
</organism>
<keyword evidence="7" id="KW-1185">Reference proteome</keyword>
<evidence type="ECO:0000313" key="7">
    <source>
        <dbReference type="Proteomes" id="UP000216361"/>
    </source>
</evidence>
<dbReference type="SUPFAM" id="SSF46785">
    <property type="entry name" value="Winged helix' DNA-binding domain"/>
    <property type="match status" value="1"/>
</dbReference>
<dbReference type="RefSeq" id="WP_094408970.1">
    <property type="nucleotide sequence ID" value="NZ_BMJZ01000001.1"/>
</dbReference>
<dbReference type="AlphaFoldDB" id="A0A255XP04"/>
<dbReference type="GO" id="GO:0043565">
    <property type="term" value="F:sequence-specific DNA binding"/>
    <property type="evidence" value="ECO:0007669"/>
    <property type="project" value="TreeGrafter"/>
</dbReference>
<dbReference type="PROSITE" id="PS50931">
    <property type="entry name" value="HTH_LYSR"/>
    <property type="match status" value="1"/>
</dbReference>
<dbReference type="Pfam" id="PF03466">
    <property type="entry name" value="LysR_substrate"/>
    <property type="match status" value="1"/>
</dbReference>
<dbReference type="InterPro" id="IPR000847">
    <property type="entry name" value="LysR_HTH_N"/>
</dbReference>
<comment type="caution">
    <text evidence="6">The sequence shown here is derived from an EMBL/GenBank/DDBJ whole genome shotgun (WGS) entry which is preliminary data.</text>
</comment>
<dbReference type="InterPro" id="IPR005119">
    <property type="entry name" value="LysR_subst-bd"/>
</dbReference>
<gene>
    <name evidence="6" type="ORF">CHR90_10635</name>
</gene>
<dbReference type="InterPro" id="IPR036390">
    <property type="entry name" value="WH_DNA-bd_sf"/>
</dbReference>
<dbReference type="Pfam" id="PF00126">
    <property type="entry name" value="HTH_1"/>
    <property type="match status" value="1"/>
</dbReference>
<evidence type="ECO:0000256" key="2">
    <source>
        <dbReference type="ARBA" id="ARBA00023015"/>
    </source>
</evidence>
<dbReference type="SUPFAM" id="SSF53850">
    <property type="entry name" value="Periplasmic binding protein-like II"/>
    <property type="match status" value="1"/>
</dbReference>
<dbReference type="PANTHER" id="PTHR30537:SF79">
    <property type="entry name" value="TRANSCRIPTIONAL REGULATOR-RELATED"/>
    <property type="match status" value="1"/>
</dbReference>
<keyword evidence="4" id="KW-0804">Transcription</keyword>
<keyword evidence="3" id="KW-0238">DNA-binding</keyword>
<dbReference type="Gene3D" id="1.10.10.10">
    <property type="entry name" value="Winged helix-like DNA-binding domain superfamily/Winged helix DNA-binding domain"/>
    <property type="match status" value="1"/>
</dbReference>
<evidence type="ECO:0000259" key="5">
    <source>
        <dbReference type="PROSITE" id="PS50931"/>
    </source>
</evidence>
<dbReference type="InterPro" id="IPR036388">
    <property type="entry name" value="WH-like_DNA-bd_sf"/>
</dbReference>
<name>A0A255XP04_9PROT</name>
<dbReference type="CDD" id="cd08432">
    <property type="entry name" value="PBP2_GcdR_TrpI_HvrB_AmpR_like"/>
    <property type="match status" value="1"/>
</dbReference>
<dbReference type="PANTHER" id="PTHR30537">
    <property type="entry name" value="HTH-TYPE TRANSCRIPTIONAL REGULATOR"/>
    <property type="match status" value="1"/>
</dbReference>